<evidence type="ECO:0000313" key="2">
    <source>
        <dbReference type="EMBL" id="MBD2713692.1"/>
    </source>
</evidence>
<keyword evidence="3" id="KW-1185">Reference proteome</keyword>
<dbReference type="RefSeq" id="WP_190782845.1">
    <property type="nucleotide sequence ID" value="NZ_JACWZZ010000001.1"/>
</dbReference>
<protein>
    <submittedName>
        <fullName evidence="2">Uncharacterized protein</fullName>
    </submittedName>
</protein>
<dbReference type="EMBL" id="JACWZZ010000001">
    <property type="protein sequence ID" value="MBD2713692.1"/>
    <property type="molecule type" value="Genomic_DNA"/>
</dbReference>
<proteinExistence type="predicted"/>
<feature type="region of interest" description="Disordered" evidence="1">
    <location>
        <begin position="1"/>
        <end position="32"/>
    </location>
</feature>
<organism evidence="2 3">
    <name type="scientific">Hymenobacter duratus</name>
    <dbReference type="NCBI Taxonomy" id="2771356"/>
    <lineage>
        <taxon>Bacteria</taxon>
        <taxon>Pseudomonadati</taxon>
        <taxon>Bacteroidota</taxon>
        <taxon>Cytophagia</taxon>
        <taxon>Cytophagales</taxon>
        <taxon>Hymenobacteraceae</taxon>
        <taxon>Hymenobacter</taxon>
    </lineage>
</organism>
<comment type="caution">
    <text evidence="2">The sequence shown here is derived from an EMBL/GenBank/DDBJ whole genome shotgun (WGS) entry which is preliminary data.</text>
</comment>
<gene>
    <name evidence="2" type="ORF">IC231_01445</name>
</gene>
<evidence type="ECO:0000256" key="1">
    <source>
        <dbReference type="SAM" id="MobiDB-lite"/>
    </source>
</evidence>
<name>A0ABR8JAR5_9BACT</name>
<accession>A0ABR8JAR5</accession>
<sequence length="66" mass="7017">MSVALPHSSHITPLEGADTTTTPTAKPAAEREQVLVPITNTVYKVGDYLIGDADDAKLGGHPDIRY</sequence>
<reference evidence="2 3" key="1">
    <citation type="submission" date="2020-09" db="EMBL/GenBank/DDBJ databases">
        <authorList>
            <person name="Kim M.K."/>
        </authorList>
    </citation>
    <scope>NUCLEOTIDE SEQUENCE [LARGE SCALE GENOMIC DNA]</scope>
    <source>
        <strain evidence="2 3">BT646</strain>
    </source>
</reference>
<feature type="compositionally biased region" description="Low complexity" evidence="1">
    <location>
        <begin position="12"/>
        <end position="27"/>
    </location>
</feature>
<dbReference type="Proteomes" id="UP000642468">
    <property type="component" value="Unassembled WGS sequence"/>
</dbReference>
<evidence type="ECO:0000313" key="3">
    <source>
        <dbReference type="Proteomes" id="UP000642468"/>
    </source>
</evidence>